<keyword evidence="5" id="KW-1185">Reference proteome</keyword>
<proteinExistence type="predicted"/>
<evidence type="ECO:0000313" key="5">
    <source>
        <dbReference type="Proteomes" id="UP001596337"/>
    </source>
</evidence>
<evidence type="ECO:0000256" key="3">
    <source>
        <dbReference type="SAM" id="SignalP"/>
    </source>
</evidence>
<protein>
    <submittedName>
        <fullName evidence="4">Uncharacterized protein</fullName>
    </submittedName>
</protein>
<dbReference type="Proteomes" id="UP001596337">
    <property type="component" value="Unassembled WGS sequence"/>
</dbReference>
<dbReference type="PRINTS" id="PR01217">
    <property type="entry name" value="PRICHEXTENSN"/>
</dbReference>
<evidence type="ECO:0000256" key="1">
    <source>
        <dbReference type="SAM" id="MobiDB-lite"/>
    </source>
</evidence>
<keyword evidence="2" id="KW-1133">Transmembrane helix</keyword>
<dbReference type="RefSeq" id="WP_345395928.1">
    <property type="nucleotide sequence ID" value="NZ_BAABLA010000024.1"/>
</dbReference>
<feature type="chain" id="PRO_5045771677" evidence="3">
    <location>
        <begin position="32"/>
        <end position="182"/>
    </location>
</feature>
<dbReference type="EMBL" id="JBHSXX010000001">
    <property type="protein sequence ID" value="MFC6866628.1"/>
    <property type="molecule type" value="Genomic_DNA"/>
</dbReference>
<keyword evidence="2" id="KW-0812">Transmembrane</keyword>
<feature type="region of interest" description="Disordered" evidence="1">
    <location>
        <begin position="36"/>
        <end position="145"/>
    </location>
</feature>
<reference evidence="5" key="1">
    <citation type="journal article" date="2019" name="Int. J. Syst. Evol. Microbiol.">
        <title>The Global Catalogue of Microorganisms (GCM) 10K type strain sequencing project: providing services to taxonomists for standard genome sequencing and annotation.</title>
        <authorList>
            <consortium name="The Broad Institute Genomics Platform"/>
            <consortium name="The Broad Institute Genome Sequencing Center for Infectious Disease"/>
            <person name="Wu L."/>
            <person name="Ma J."/>
        </authorList>
    </citation>
    <scope>NUCLEOTIDE SEQUENCE [LARGE SCALE GENOMIC DNA]</scope>
    <source>
        <strain evidence="5">KCTC 32255</strain>
    </source>
</reference>
<sequence>MTTSTRLVFRLAMFAIAAVTLALAFSGIAHAAPGGDDTVSPTPHTHQPFYTPPPGWEPAAPEGEPEAPSEPPADPEPDPETEEPTEPTEPAPTKSPAPQPEEPTLVQPTAAPQPTSAPESQPFATPAATTSSTPADDVPAASQPANAGAVRVAIGAGLAAVLLGGGWLATSLARMMRQERHS</sequence>
<organism evidence="4 5">
    <name type="scientific">Haloechinothrix salitolerans</name>
    <dbReference type="NCBI Taxonomy" id="926830"/>
    <lineage>
        <taxon>Bacteria</taxon>
        <taxon>Bacillati</taxon>
        <taxon>Actinomycetota</taxon>
        <taxon>Actinomycetes</taxon>
        <taxon>Pseudonocardiales</taxon>
        <taxon>Pseudonocardiaceae</taxon>
        <taxon>Haloechinothrix</taxon>
    </lineage>
</organism>
<accession>A0ABW2BWP8</accession>
<feature type="compositionally biased region" description="Low complexity" evidence="1">
    <location>
        <begin position="107"/>
        <end position="135"/>
    </location>
</feature>
<keyword evidence="3" id="KW-0732">Signal</keyword>
<feature type="compositionally biased region" description="Acidic residues" evidence="1">
    <location>
        <begin position="63"/>
        <end position="86"/>
    </location>
</feature>
<comment type="caution">
    <text evidence="4">The sequence shown here is derived from an EMBL/GenBank/DDBJ whole genome shotgun (WGS) entry which is preliminary data.</text>
</comment>
<keyword evidence="2" id="KW-0472">Membrane</keyword>
<gene>
    <name evidence="4" type="ORF">ACFQGD_05665</name>
</gene>
<evidence type="ECO:0000256" key="2">
    <source>
        <dbReference type="SAM" id="Phobius"/>
    </source>
</evidence>
<name>A0ABW2BWP8_9PSEU</name>
<feature type="transmembrane region" description="Helical" evidence="2">
    <location>
        <begin position="152"/>
        <end position="173"/>
    </location>
</feature>
<evidence type="ECO:0000313" key="4">
    <source>
        <dbReference type="EMBL" id="MFC6866628.1"/>
    </source>
</evidence>
<feature type="compositionally biased region" description="Pro residues" evidence="1">
    <location>
        <begin position="87"/>
        <end position="101"/>
    </location>
</feature>
<feature type="signal peptide" evidence="3">
    <location>
        <begin position="1"/>
        <end position="31"/>
    </location>
</feature>